<gene>
    <name evidence="1" type="ORF">TSPGSL018_21712</name>
</gene>
<sequence length="58" mass="6812">LHQQKFRSSRGCMLSNQREAWKETSSRTKGTAATFDRRYLDYKSRLDRVSMQLSSTPI</sequence>
<feature type="non-terminal residue" evidence="1">
    <location>
        <position position="58"/>
    </location>
</feature>
<reference evidence="1" key="1">
    <citation type="submission" date="2014-05" db="EMBL/GenBank/DDBJ databases">
        <title>The transcriptome of the halophilic microalga Tetraselmis sp. GSL018 isolated from the Great Salt Lake, Utah.</title>
        <authorList>
            <person name="Jinkerson R.E."/>
            <person name="D'Adamo S."/>
            <person name="Posewitz M.C."/>
        </authorList>
    </citation>
    <scope>NUCLEOTIDE SEQUENCE</scope>
    <source>
        <strain evidence="1">GSL018</strain>
    </source>
</reference>
<proteinExistence type="predicted"/>
<name>A0A061QXG7_9CHLO</name>
<protein>
    <submittedName>
        <fullName evidence="1">Uncharacterized protein</fullName>
    </submittedName>
</protein>
<organism evidence="1">
    <name type="scientific">Tetraselmis sp. GSL018</name>
    <dbReference type="NCBI Taxonomy" id="582737"/>
    <lineage>
        <taxon>Eukaryota</taxon>
        <taxon>Viridiplantae</taxon>
        <taxon>Chlorophyta</taxon>
        <taxon>core chlorophytes</taxon>
        <taxon>Chlorodendrophyceae</taxon>
        <taxon>Chlorodendrales</taxon>
        <taxon>Chlorodendraceae</taxon>
        <taxon>Tetraselmis</taxon>
    </lineage>
</organism>
<accession>A0A061QXG7</accession>
<feature type="non-terminal residue" evidence="1">
    <location>
        <position position="1"/>
    </location>
</feature>
<dbReference type="EMBL" id="GBEZ01023914">
    <property type="protein sequence ID" value="JAC63016.1"/>
    <property type="molecule type" value="Transcribed_RNA"/>
</dbReference>
<evidence type="ECO:0000313" key="1">
    <source>
        <dbReference type="EMBL" id="JAC63016.1"/>
    </source>
</evidence>
<dbReference type="AlphaFoldDB" id="A0A061QXG7"/>